<dbReference type="InterPro" id="IPR058163">
    <property type="entry name" value="LysR-type_TF_proteobact-type"/>
</dbReference>
<dbReference type="PATRIC" id="fig|1197719.3.peg.3232"/>
<dbReference type="Pfam" id="PF00126">
    <property type="entry name" value="HTH_1"/>
    <property type="match status" value="1"/>
</dbReference>
<dbReference type="Pfam" id="PF03466">
    <property type="entry name" value="LysR_substrate"/>
    <property type="match status" value="1"/>
</dbReference>
<proteinExistence type="inferred from homology"/>
<keyword evidence="3" id="KW-0238">DNA-binding</keyword>
<dbReference type="AlphaFoldDB" id="S5N0M2"/>
<dbReference type="Gene3D" id="3.40.190.290">
    <property type="match status" value="1"/>
</dbReference>
<dbReference type="CDD" id="cd08479">
    <property type="entry name" value="PBP2_CrgA_like_9"/>
    <property type="match status" value="1"/>
</dbReference>
<dbReference type="GO" id="GO:0043565">
    <property type="term" value="F:sequence-specific DNA binding"/>
    <property type="evidence" value="ECO:0007669"/>
    <property type="project" value="TreeGrafter"/>
</dbReference>
<dbReference type="NCBIfam" id="NF007315">
    <property type="entry name" value="PRK09801.1"/>
    <property type="match status" value="1"/>
</dbReference>
<evidence type="ECO:0000256" key="1">
    <source>
        <dbReference type="ARBA" id="ARBA00009437"/>
    </source>
</evidence>
<dbReference type="GO" id="GO:0003700">
    <property type="term" value="F:DNA-binding transcription factor activity"/>
    <property type="evidence" value="ECO:0007669"/>
    <property type="project" value="InterPro"/>
</dbReference>
<keyword evidence="2" id="KW-0805">Transcription regulation</keyword>
<dbReference type="KEGG" id="sbz:A464_3240"/>
<dbReference type="SUPFAM" id="SSF53850">
    <property type="entry name" value="Periplasmic binding protein-like II"/>
    <property type="match status" value="1"/>
</dbReference>
<feature type="domain" description="HTH lysR-type" evidence="5">
    <location>
        <begin position="12"/>
        <end position="69"/>
    </location>
</feature>
<comment type="similarity">
    <text evidence="1">Belongs to the LysR transcriptional regulatory family.</text>
</comment>
<sequence>MRDNLNMLHSYPLAKDLQVLVEIVHSGSFSAAAAALGQTPAFVTKRVQILEATLATTLLNRSARGVALTESGQRCYEQAMHILTQYQRLVDEVTQLKSRPVGMIRIGCSFGFGRSHIAPAITELMRNYPELQVHFELFDRQIDLVQDNIDLDIRINDDIPDYYIAHLLTKNKRILCASPTYLQKYTAPETLQELIRHDCLVTKERDMTQGIWELGNGQQKKSVKVSGHLSSNSGEIVLQWALEGKGIMLRSEWDVQPFLQSGELVRVLPDYAQSANIWAVYREPLYRSVKLRVCVEFLAAWCQQRLGKPDEGYQVL</sequence>
<dbReference type="FunFam" id="1.10.10.10:FF:000001">
    <property type="entry name" value="LysR family transcriptional regulator"/>
    <property type="match status" value="1"/>
</dbReference>
<accession>S5N0M2</accession>
<evidence type="ECO:0000256" key="3">
    <source>
        <dbReference type="ARBA" id="ARBA00023125"/>
    </source>
</evidence>
<dbReference type="InterPro" id="IPR036390">
    <property type="entry name" value="WH_DNA-bd_sf"/>
</dbReference>
<dbReference type="GO" id="GO:0009891">
    <property type="term" value="P:positive regulation of biosynthetic process"/>
    <property type="evidence" value="ECO:0007669"/>
    <property type="project" value="UniProtKB-ARBA"/>
</dbReference>
<dbReference type="GO" id="GO:0006351">
    <property type="term" value="P:DNA-templated transcription"/>
    <property type="evidence" value="ECO:0007669"/>
    <property type="project" value="TreeGrafter"/>
</dbReference>
<reference evidence="6 7" key="1">
    <citation type="submission" date="2013-07" db="EMBL/GenBank/DDBJ databases">
        <title>Genome sequence of Salmonella bongori N268-08 - a rare clinical isolate.</title>
        <authorList>
            <person name="Marti R."/>
            <person name="Hagens S."/>
            <person name="Loessner M.J."/>
            <person name="Klumpp J."/>
        </authorList>
    </citation>
    <scope>NUCLEOTIDE SEQUENCE [LARGE SCALE GENOMIC DNA]</scope>
    <source>
        <strain evidence="6 7">N268-08</strain>
    </source>
</reference>
<protein>
    <submittedName>
        <fullName evidence="6">Putative transcriptional regulator LYSR-type</fullName>
    </submittedName>
</protein>
<dbReference type="InterPro" id="IPR000847">
    <property type="entry name" value="LysR_HTH_N"/>
</dbReference>
<name>S5N0M2_SALBN</name>
<dbReference type="Gene3D" id="1.10.10.10">
    <property type="entry name" value="Winged helix-like DNA-binding domain superfamily/Winged helix DNA-binding domain"/>
    <property type="match status" value="1"/>
</dbReference>
<dbReference type="FunFam" id="3.40.190.290:FF:000001">
    <property type="entry name" value="Transcriptional regulator, LysR family"/>
    <property type="match status" value="1"/>
</dbReference>
<evidence type="ECO:0000256" key="2">
    <source>
        <dbReference type="ARBA" id="ARBA00023015"/>
    </source>
</evidence>
<dbReference type="InterPro" id="IPR005119">
    <property type="entry name" value="LysR_subst-bd"/>
</dbReference>
<evidence type="ECO:0000256" key="4">
    <source>
        <dbReference type="ARBA" id="ARBA00023163"/>
    </source>
</evidence>
<gene>
    <name evidence="6" type="ORF">A464_3240</name>
</gene>
<dbReference type="PROSITE" id="PS50931">
    <property type="entry name" value="HTH_LYSR"/>
    <property type="match status" value="1"/>
</dbReference>
<dbReference type="EMBL" id="CP006608">
    <property type="protein sequence ID" value="AGR60424.1"/>
    <property type="molecule type" value="Genomic_DNA"/>
</dbReference>
<dbReference type="PANTHER" id="PTHR30537">
    <property type="entry name" value="HTH-TYPE TRANSCRIPTIONAL REGULATOR"/>
    <property type="match status" value="1"/>
</dbReference>
<dbReference type="SUPFAM" id="SSF46785">
    <property type="entry name" value="Winged helix' DNA-binding domain"/>
    <property type="match status" value="1"/>
</dbReference>
<dbReference type="Proteomes" id="UP000015042">
    <property type="component" value="Chromosome"/>
</dbReference>
<dbReference type="InterPro" id="IPR036388">
    <property type="entry name" value="WH-like_DNA-bd_sf"/>
</dbReference>
<keyword evidence="4" id="KW-0804">Transcription</keyword>
<dbReference type="PANTHER" id="PTHR30537:SF5">
    <property type="entry name" value="HTH-TYPE TRANSCRIPTIONAL ACTIVATOR TTDR-RELATED"/>
    <property type="match status" value="1"/>
</dbReference>
<evidence type="ECO:0000259" key="5">
    <source>
        <dbReference type="PROSITE" id="PS50931"/>
    </source>
</evidence>
<dbReference type="eggNOG" id="COG0583">
    <property type="taxonomic scope" value="Bacteria"/>
</dbReference>
<dbReference type="HOGENOM" id="CLU_039613_16_4_6"/>
<evidence type="ECO:0000313" key="7">
    <source>
        <dbReference type="Proteomes" id="UP000015042"/>
    </source>
</evidence>
<evidence type="ECO:0000313" key="6">
    <source>
        <dbReference type="EMBL" id="AGR60424.1"/>
    </source>
</evidence>
<organism evidence="6 7">
    <name type="scientific">Salmonella bongori N268-08</name>
    <dbReference type="NCBI Taxonomy" id="1197719"/>
    <lineage>
        <taxon>Bacteria</taxon>
        <taxon>Pseudomonadati</taxon>
        <taxon>Pseudomonadota</taxon>
        <taxon>Gammaproteobacteria</taxon>
        <taxon>Enterobacterales</taxon>
        <taxon>Enterobacteriaceae</taxon>
        <taxon>Salmonella</taxon>
    </lineage>
</organism>